<dbReference type="Proteomes" id="UP000503640">
    <property type="component" value="Unassembled WGS sequence"/>
</dbReference>
<sequence>MVRACMTQTATSCASARAEREDRAQPERDGEAWRLLDSISDHAIFALDPAGHITTWNRGAERLLGYAQEEIVGEHVGRLHLGQEVAEGGVAEALEQALLHGRHAEEGLRVRADGSTFWAQVVLNPLRDEAGGTCGFAAVLRDVSERKRREEALHRLADAGIALRARDEFLSLASHELRTPLTALRLHLQTLARSARRKPEEAVASLPARAAKLEQHVDRMSSLIDTLLDVARIASGHLRLDLAPVSLGPMVAGLVERRRAVLPEPGRLRLSVGGVVLGRCDGARIEQVVASLIDNALKYGGDEPVEVAVARADDRAVLVVRDRGIGIAAEDHARIFERFGRAAPVSQYGGFGFGLWAAREIVKAHGGTIRVHSQHGRGSTFVVELPLASAA</sequence>
<keyword evidence="4" id="KW-0808">Transferase</keyword>
<dbReference type="PANTHER" id="PTHR43711:SF1">
    <property type="entry name" value="HISTIDINE KINASE 1"/>
    <property type="match status" value="1"/>
</dbReference>
<evidence type="ECO:0000256" key="4">
    <source>
        <dbReference type="ARBA" id="ARBA00022679"/>
    </source>
</evidence>
<dbReference type="InterPro" id="IPR036097">
    <property type="entry name" value="HisK_dim/P_sf"/>
</dbReference>
<dbReference type="Gene3D" id="3.30.565.10">
    <property type="entry name" value="Histidine kinase-like ATPase, C-terminal domain"/>
    <property type="match status" value="1"/>
</dbReference>
<comment type="catalytic activity">
    <reaction evidence="1">
        <text>ATP + protein L-histidine = ADP + protein N-phospho-L-histidine.</text>
        <dbReference type="EC" id="2.7.13.3"/>
    </reaction>
</comment>
<dbReference type="SUPFAM" id="SSF55785">
    <property type="entry name" value="PYP-like sensor domain (PAS domain)"/>
    <property type="match status" value="1"/>
</dbReference>
<feature type="domain" description="PAS" evidence="8">
    <location>
        <begin position="44"/>
        <end position="101"/>
    </location>
</feature>
<dbReference type="InterPro" id="IPR003594">
    <property type="entry name" value="HATPase_dom"/>
</dbReference>
<dbReference type="AlphaFoldDB" id="A0A7I9VFZ5"/>
<keyword evidence="11" id="KW-1185">Reference proteome</keyword>
<dbReference type="SMART" id="SM00387">
    <property type="entry name" value="HATPase_c"/>
    <property type="match status" value="1"/>
</dbReference>
<evidence type="ECO:0000313" key="11">
    <source>
        <dbReference type="Proteomes" id="UP000503640"/>
    </source>
</evidence>
<evidence type="ECO:0000259" key="7">
    <source>
        <dbReference type="PROSITE" id="PS50109"/>
    </source>
</evidence>
<proteinExistence type="predicted"/>
<evidence type="ECO:0000256" key="5">
    <source>
        <dbReference type="ARBA" id="ARBA00022777"/>
    </source>
</evidence>
<dbReference type="Gene3D" id="3.30.450.20">
    <property type="entry name" value="PAS domain"/>
    <property type="match status" value="1"/>
</dbReference>
<dbReference type="InterPro" id="IPR004358">
    <property type="entry name" value="Sig_transdc_His_kin-like_C"/>
</dbReference>
<dbReference type="SMART" id="SM00091">
    <property type="entry name" value="PAS"/>
    <property type="match status" value="1"/>
</dbReference>
<dbReference type="InterPro" id="IPR000700">
    <property type="entry name" value="PAS-assoc_C"/>
</dbReference>
<keyword evidence="3" id="KW-0597">Phosphoprotein</keyword>
<dbReference type="InterPro" id="IPR013767">
    <property type="entry name" value="PAS_fold"/>
</dbReference>
<dbReference type="PROSITE" id="PS50109">
    <property type="entry name" value="HIS_KIN"/>
    <property type="match status" value="1"/>
</dbReference>
<dbReference type="InterPro" id="IPR050736">
    <property type="entry name" value="Sensor_HK_Regulatory"/>
</dbReference>
<dbReference type="InterPro" id="IPR036890">
    <property type="entry name" value="HATPase_C_sf"/>
</dbReference>
<dbReference type="Pfam" id="PF00512">
    <property type="entry name" value="HisKA"/>
    <property type="match status" value="1"/>
</dbReference>
<dbReference type="Pfam" id="PF02518">
    <property type="entry name" value="HATPase_c"/>
    <property type="match status" value="1"/>
</dbReference>
<reference evidence="11" key="1">
    <citation type="journal article" date="2020" name="Appl. Environ. Microbiol.">
        <title>Diazotrophic Anaeromyxobacter Isolates from Soils.</title>
        <authorList>
            <person name="Masuda Y."/>
            <person name="Yamanaka H."/>
            <person name="Xu Z.X."/>
            <person name="Shiratori Y."/>
            <person name="Aono T."/>
            <person name="Amachi S."/>
            <person name="Senoo K."/>
            <person name="Itoh H."/>
        </authorList>
    </citation>
    <scope>NUCLEOTIDE SEQUENCE [LARGE SCALE GENOMIC DNA]</scope>
    <source>
        <strain evidence="11">R267</strain>
    </source>
</reference>
<keyword evidence="6" id="KW-0902">Two-component regulatory system</keyword>
<accession>A0A7I9VFZ5</accession>
<evidence type="ECO:0000313" key="10">
    <source>
        <dbReference type="EMBL" id="GEJ55265.1"/>
    </source>
</evidence>
<dbReference type="GO" id="GO:0000155">
    <property type="term" value="F:phosphorelay sensor kinase activity"/>
    <property type="evidence" value="ECO:0007669"/>
    <property type="project" value="InterPro"/>
</dbReference>
<dbReference type="EC" id="2.7.13.3" evidence="2"/>
<dbReference type="EMBL" id="BJTG01000001">
    <property type="protein sequence ID" value="GEJ55265.1"/>
    <property type="molecule type" value="Genomic_DNA"/>
</dbReference>
<dbReference type="InterPro" id="IPR005467">
    <property type="entry name" value="His_kinase_dom"/>
</dbReference>
<dbReference type="Pfam" id="PF00989">
    <property type="entry name" value="PAS"/>
    <property type="match status" value="1"/>
</dbReference>
<gene>
    <name evidence="10" type="ORF">AMYX_00060</name>
</gene>
<evidence type="ECO:0000256" key="3">
    <source>
        <dbReference type="ARBA" id="ARBA00022553"/>
    </source>
</evidence>
<evidence type="ECO:0000256" key="2">
    <source>
        <dbReference type="ARBA" id="ARBA00012438"/>
    </source>
</evidence>
<dbReference type="NCBIfam" id="TIGR00229">
    <property type="entry name" value="sensory_box"/>
    <property type="match status" value="1"/>
</dbReference>
<dbReference type="GO" id="GO:0006355">
    <property type="term" value="P:regulation of DNA-templated transcription"/>
    <property type="evidence" value="ECO:0007669"/>
    <property type="project" value="InterPro"/>
</dbReference>
<dbReference type="InterPro" id="IPR035965">
    <property type="entry name" value="PAS-like_dom_sf"/>
</dbReference>
<dbReference type="CDD" id="cd00082">
    <property type="entry name" value="HisKA"/>
    <property type="match status" value="1"/>
</dbReference>
<dbReference type="PROSITE" id="PS50113">
    <property type="entry name" value="PAC"/>
    <property type="match status" value="1"/>
</dbReference>
<evidence type="ECO:0000256" key="6">
    <source>
        <dbReference type="ARBA" id="ARBA00023012"/>
    </source>
</evidence>
<evidence type="ECO:0000256" key="1">
    <source>
        <dbReference type="ARBA" id="ARBA00000085"/>
    </source>
</evidence>
<keyword evidence="5" id="KW-0418">Kinase</keyword>
<dbReference type="Gene3D" id="1.10.287.130">
    <property type="match status" value="1"/>
</dbReference>
<dbReference type="InterPro" id="IPR001610">
    <property type="entry name" value="PAC"/>
</dbReference>
<protein>
    <recommendedName>
        <fullName evidence="2">histidine kinase</fullName>
        <ecNumber evidence="2">2.7.13.3</ecNumber>
    </recommendedName>
</protein>
<name>A0A7I9VFZ5_9BACT</name>
<feature type="domain" description="Histidine kinase" evidence="7">
    <location>
        <begin position="172"/>
        <end position="389"/>
    </location>
</feature>
<dbReference type="SUPFAM" id="SSF47384">
    <property type="entry name" value="Homodimeric domain of signal transducing histidine kinase"/>
    <property type="match status" value="1"/>
</dbReference>
<comment type="caution">
    <text evidence="10">The sequence shown here is derived from an EMBL/GenBank/DDBJ whole genome shotgun (WGS) entry which is preliminary data.</text>
</comment>
<dbReference type="InterPro" id="IPR003661">
    <property type="entry name" value="HisK_dim/P_dom"/>
</dbReference>
<evidence type="ECO:0000259" key="9">
    <source>
        <dbReference type="PROSITE" id="PS50113"/>
    </source>
</evidence>
<dbReference type="PRINTS" id="PR00344">
    <property type="entry name" value="BCTRLSENSOR"/>
</dbReference>
<dbReference type="PROSITE" id="PS50112">
    <property type="entry name" value="PAS"/>
    <property type="match status" value="1"/>
</dbReference>
<dbReference type="SMART" id="SM00388">
    <property type="entry name" value="HisKA"/>
    <property type="match status" value="1"/>
</dbReference>
<dbReference type="SUPFAM" id="SSF55874">
    <property type="entry name" value="ATPase domain of HSP90 chaperone/DNA topoisomerase II/histidine kinase"/>
    <property type="match status" value="1"/>
</dbReference>
<dbReference type="InterPro" id="IPR000014">
    <property type="entry name" value="PAS"/>
</dbReference>
<organism evidence="10 11">
    <name type="scientific">Anaeromyxobacter diazotrophicus</name>
    <dbReference type="NCBI Taxonomy" id="2590199"/>
    <lineage>
        <taxon>Bacteria</taxon>
        <taxon>Pseudomonadati</taxon>
        <taxon>Myxococcota</taxon>
        <taxon>Myxococcia</taxon>
        <taxon>Myxococcales</taxon>
        <taxon>Cystobacterineae</taxon>
        <taxon>Anaeromyxobacteraceae</taxon>
        <taxon>Anaeromyxobacter</taxon>
    </lineage>
</organism>
<feature type="domain" description="PAC" evidence="9">
    <location>
        <begin position="102"/>
        <end position="155"/>
    </location>
</feature>
<dbReference type="PANTHER" id="PTHR43711">
    <property type="entry name" value="TWO-COMPONENT HISTIDINE KINASE"/>
    <property type="match status" value="1"/>
</dbReference>
<dbReference type="SMART" id="SM00086">
    <property type="entry name" value="PAC"/>
    <property type="match status" value="1"/>
</dbReference>
<dbReference type="CDD" id="cd00075">
    <property type="entry name" value="HATPase"/>
    <property type="match status" value="1"/>
</dbReference>
<dbReference type="CDD" id="cd00130">
    <property type="entry name" value="PAS"/>
    <property type="match status" value="1"/>
</dbReference>
<evidence type="ECO:0000259" key="8">
    <source>
        <dbReference type="PROSITE" id="PS50112"/>
    </source>
</evidence>